<dbReference type="InterPro" id="IPR012609">
    <property type="entry name" value="Spore_V_M"/>
</dbReference>
<dbReference type="EMBL" id="CP018145">
    <property type="protein sequence ID" value="ASJ54564.1"/>
    <property type="molecule type" value="Genomic_DNA"/>
</dbReference>
<evidence type="ECO:0000313" key="3">
    <source>
        <dbReference type="Proteomes" id="UP000035218"/>
    </source>
</evidence>
<name>A0A0H0SRS1_9BACL</name>
<dbReference type="GeneID" id="95752010"/>
<dbReference type="Proteomes" id="UP000197781">
    <property type="component" value="Chromosome"/>
</dbReference>
<evidence type="ECO:0000313" key="1">
    <source>
        <dbReference type="EMBL" id="ASJ54564.1"/>
    </source>
</evidence>
<dbReference type="KEGG" id="bfm:BP422_13935"/>
<reference evidence="1 4" key="2">
    <citation type="submission" date="2016-11" db="EMBL/GenBank/DDBJ databases">
        <authorList>
            <person name="Jaros S."/>
            <person name="Januszkiewicz K."/>
            <person name="Wedrychowicz H."/>
        </authorList>
    </citation>
    <scope>NUCLEOTIDE SEQUENCE [LARGE SCALE GENOMIC DNA]</scope>
    <source>
        <strain evidence="1 4">NF2</strain>
    </source>
</reference>
<gene>
    <name evidence="2" type="ORF">AA984_03040</name>
    <name evidence="1" type="ORF">BP422_13935</name>
</gene>
<protein>
    <submittedName>
        <fullName evidence="1">Stage V sporulation protein M</fullName>
    </submittedName>
</protein>
<organism evidence="1 4">
    <name type="scientific">Brevibacillus formosus</name>
    <dbReference type="NCBI Taxonomy" id="54913"/>
    <lineage>
        <taxon>Bacteria</taxon>
        <taxon>Bacillati</taxon>
        <taxon>Bacillota</taxon>
        <taxon>Bacilli</taxon>
        <taxon>Bacillales</taxon>
        <taxon>Paenibacillaceae</taxon>
        <taxon>Brevibacillus</taxon>
    </lineage>
</organism>
<dbReference type="EMBL" id="LDCN01000001">
    <property type="protein sequence ID" value="KLI00904.1"/>
    <property type="molecule type" value="Genomic_DNA"/>
</dbReference>
<dbReference type="RefSeq" id="WP_005831022.1">
    <property type="nucleotide sequence ID" value="NZ_BAAFVL010000001.1"/>
</dbReference>
<accession>A0A0H0SRS1</accession>
<evidence type="ECO:0000313" key="2">
    <source>
        <dbReference type="EMBL" id="KLI00904.1"/>
    </source>
</evidence>
<reference evidence="2 3" key="1">
    <citation type="submission" date="2015-05" db="EMBL/GenBank/DDBJ databases">
        <title>Genome sequencing project for genomic taxonomy and phylogenomics of Bacillus-like bacteria.</title>
        <authorList>
            <person name="Liu B."/>
            <person name="Wang J."/>
            <person name="Zhu Y."/>
            <person name="Liu G."/>
            <person name="Chen Q."/>
            <person name="Chen Z."/>
            <person name="Lan J."/>
            <person name="Che J."/>
            <person name="Ge C."/>
            <person name="Shi H."/>
            <person name="Pan Z."/>
            <person name="Liu X."/>
        </authorList>
    </citation>
    <scope>NUCLEOTIDE SEQUENCE [LARGE SCALE GENOMIC DNA]</scope>
    <source>
        <strain evidence="2 3">DSM 9885</strain>
    </source>
</reference>
<proteinExistence type="predicted"/>
<sequence>MRFYTIKLPKFLGGMIRGIIEAFNKKK</sequence>
<dbReference type="NCBIfam" id="NF033436">
    <property type="entry name" value="SpoVM_broad"/>
    <property type="match status" value="1"/>
</dbReference>
<dbReference type="Proteomes" id="UP000035218">
    <property type="component" value="Unassembled WGS sequence"/>
</dbReference>
<evidence type="ECO:0000313" key="4">
    <source>
        <dbReference type="Proteomes" id="UP000197781"/>
    </source>
</evidence>
<dbReference type="Pfam" id="PF08183">
    <property type="entry name" value="SpoV"/>
    <property type="match status" value="1"/>
</dbReference>
<dbReference type="AlphaFoldDB" id="A0A0H0SRS1"/>